<evidence type="ECO:0000313" key="6">
    <source>
        <dbReference type="Proteomes" id="UP000659496"/>
    </source>
</evidence>
<dbReference type="Gene3D" id="3.40.50.880">
    <property type="match status" value="1"/>
</dbReference>
<dbReference type="Proteomes" id="UP000659496">
    <property type="component" value="Unassembled WGS sequence"/>
</dbReference>
<feature type="domain" description="DJ-1/PfpI" evidence="4">
    <location>
        <begin position="27"/>
        <end position="221"/>
    </location>
</feature>
<gene>
    <name evidence="5" type="ORF">H9659_05245</name>
</gene>
<keyword evidence="5" id="KW-0315">Glutamine amidotransferase</keyword>
<proteinExistence type="inferred from homology"/>
<name>A0ABR8PHU0_9BACL</name>
<evidence type="ECO:0000256" key="3">
    <source>
        <dbReference type="ARBA" id="ARBA00038493"/>
    </source>
</evidence>
<dbReference type="SUPFAM" id="SSF52317">
    <property type="entry name" value="Class I glutamine amidotransferase-like"/>
    <property type="match status" value="1"/>
</dbReference>
<keyword evidence="1" id="KW-0346">Stress response</keyword>
<evidence type="ECO:0000259" key="4">
    <source>
        <dbReference type="Pfam" id="PF01965"/>
    </source>
</evidence>
<dbReference type="EMBL" id="JACSQY010000002">
    <property type="protein sequence ID" value="MBD7907741.1"/>
    <property type="molecule type" value="Genomic_DNA"/>
</dbReference>
<organism evidence="5 6">
    <name type="scientific">Sporosarcina gallistercoris</name>
    <dbReference type="NCBI Taxonomy" id="2762245"/>
    <lineage>
        <taxon>Bacteria</taxon>
        <taxon>Bacillati</taxon>
        <taxon>Bacillota</taxon>
        <taxon>Bacilli</taxon>
        <taxon>Bacillales</taxon>
        <taxon>Caryophanaceae</taxon>
        <taxon>Sporosarcina</taxon>
    </lineage>
</organism>
<keyword evidence="6" id="KW-1185">Reference proteome</keyword>
<protein>
    <submittedName>
        <fullName evidence="5">Type 1 glutamine amidotransferase domain-containing protein</fullName>
    </submittedName>
</protein>
<dbReference type="PANTHER" id="PTHR48094">
    <property type="entry name" value="PROTEIN/NUCLEIC ACID DEGLYCASE DJ-1-RELATED"/>
    <property type="match status" value="1"/>
</dbReference>
<dbReference type="CDD" id="cd03141">
    <property type="entry name" value="GATase1_Hsp31_like"/>
    <property type="match status" value="1"/>
</dbReference>
<dbReference type="InterPro" id="IPR050325">
    <property type="entry name" value="Prot/Nucl_acid_deglycase"/>
</dbReference>
<evidence type="ECO:0000256" key="2">
    <source>
        <dbReference type="ARBA" id="ARBA00023239"/>
    </source>
</evidence>
<accession>A0ABR8PHU0</accession>
<dbReference type="InterPro" id="IPR002818">
    <property type="entry name" value="DJ-1/PfpI"/>
</dbReference>
<dbReference type="PANTHER" id="PTHR48094:SF11">
    <property type="entry name" value="GLUTATHIONE-INDEPENDENT GLYOXALASE HSP31-RELATED"/>
    <property type="match status" value="1"/>
</dbReference>
<dbReference type="RefSeq" id="WP_191688863.1">
    <property type="nucleotide sequence ID" value="NZ_JACSQY010000002.1"/>
</dbReference>
<comment type="caution">
    <text evidence="5">The sequence shown here is derived from an EMBL/GenBank/DDBJ whole genome shotgun (WGS) entry which is preliminary data.</text>
</comment>
<sequence>MKKILVVVTNVSKYPNLERATGLWLGEAVHFVDVMQKEGHEIDYVSPKGGYTPIDPHSLQADQMSELDWQYYEDQTFMNKLGTTLAAAEVNAAEYDAIYYTGGHGVMWDYPEDAHLQNIASTIYQKGGVVSAVCHGSAGLVNIKDATGEPLIANKKVSGFTNTEEAALGLENIVPFLTEDALVSQGANYVKGDDWAAFAVADHRVVTGQNPASGGAVAAEVLSVFNSTN</sequence>
<evidence type="ECO:0000256" key="1">
    <source>
        <dbReference type="ARBA" id="ARBA00023016"/>
    </source>
</evidence>
<evidence type="ECO:0000313" key="5">
    <source>
        <dbReference type="EMBL" id="MBD7907741.1"/>
    </source>
</evidence>
<keyword evidence="2" id="KW-0456">Lyase</keyword>
<reference evidence="5 6" key="1">
    <citation type="submission" date="2020-08" db="EMBL/GenBank/DDBJ databases">
        <title>A Genomic Blueprint of the Chicken Gut Microbiome.</title>
        <authorList>
            <person name="Gilroy R."/>
            <person name="Ravi A."/>
            <person name="Getino M."/>
            <person name="Pursley I."/>
            <person name="Horton D.L."/>
            <person name="Alikhan N.-F."/>
            <person name="Baker D."/>
            <person name="Gharbi K."/>
            <person name="Hall N."/>
            <person name="Watson M."/>
            <person name="Adriaenssens E.M."/>
            <person name="Foster-Nyarko E."/>
            <person name="Jarju S."/>
            <person name="Secka A."/>
            <person name="Antonio M."/>
            <person name="Oren A."/>
            <person name="Chaudhuri R."/>
            <person name="La Ragione R.M."/>
            <person name="Hildebrand F."/>
            <person name="Pallen M.J."/>
        </authorList>
    </citation>
    <scope>NUCLEOTIDE SEQUENCE [LARGE SCALE GENOMIC DNA]</scope>
    <source>
        <strain evidence="5 6">Sa3CUA8</strain>
    </source>
</reference>
<dbReference type="Pfam" id="PF01965">
    <property type="entry name" value="DJ-1_PfpI"/>
    <property type="match status" value="1"/>
</dbReference>
<dbReference type="InterPro" id="IPR029062">
    <property type="entry name" value="Class_I_gatase-like"/>
</dbReference>
<comment type="similarity">
    <text evidence="3">Belongs to the peptidase C56 family. HSP31-like subfamily.</text>
</comment>